<dbReference type="InterPro" id="IPR037047">
    <property type="entry name" value="PITH_dom_sf"/>
</dbReference>
<dbReference type="Pfam" id="PF06201">
    <property type="entry name" value="PITH"/>
    <property type="match status" value="1"/>
</dbReference>
<evidence type="ECO:0000256" key="1">
    <source>
        <dbReference type="ARBA" id="ARBA00025788"/>
    </source>
</evidence>
<accession>A0A7S1SJV3</accession>
<dbReference type="PANTHER" id="PTHR12175">
    <property type="entry name" value="AD039 HT014 THIOREDOXIN FAMILY TRP26"/>
    <property type="match status" value="1"/>
</dbReference>
<dbReference type="InterPro" id="IPR010400">
    <property type="entry name" value="PITH_dom"/>
</dbReference>
<evidence type="ECO:0000259" key="2">
    <source>
        <dbReference type="PROSITE" id="PS51532"/>
    </source>
</evidence>
<feature type="domain" description="PITH" evidence="2">
    <location>
        <begin position="13"/>
        <end position="147"/>
    </location>
</feature>
<dbReference type="Gene3D" id="2.60.120.470">
    <property type="entry name" value="PITH domain"/>
    <property type="match status" value="1"/>
</dbReference>
<dbReference type="InterPro" id="IPR008979">
    <property type="entry name" value="Galactose-bd-like_sf"/>
</dbReference>
<reference evidence="3" key="1">
    <citation type="submission" date="2021-01" db="EMBL/GenBank/DDBJ databases">
        <authorList>
            <person name="Corre E."/>
            <person name="Pelletier E."/>
            <person name="Niang G."/>
            <person name="Scheremetjew M."/>
            <person name="Finn R."/>
            <person name="Kale V."/>
            <person name="Holt S."/>
            <person name="Cochrane G."/>
            <person name="Meng A."/>
            <person name="Brown T."/>
            <person name="Cohen L."/>
        </authorList>
    </citation>
    <scope>NUCLEOTIDE SEQUENCE</scope>
    <source>
        <strain evidence="3">PLY429</strain>
    </source>
</reference>
<name>A0A7S1SJV3_9CHLO</name>
<dbReference type="EMBL" id="HBGG01006818">
    <property type="protein sequence ID" value="CAD9201126.1"/>
    <property type="molecule type" value="Transcribed_RNA"/>
</dbReference>
<comment type="similarity">
    <text evidence="1">Belongs to the PITHD1 family.</text>
</comment>
<organism evidence="3">
    <name type="scientific">Tetraselmis chuii</name>
    <dbReference type="NCBI Taxonomy" id="63592"/>
    <lineage>
        <taxon>Eukaryota</taxon>
        <taxon>Viridiplantae</taxon>
        <taxon>Chlorophyta</taxon>
        <taxon>core chlorophytes</taxon>
        <taxon>Chlorodendrophyceae</taxon>
        <taxon>Chlorodendrales</taxon>
        <taxon>Chlorodendraceae</taxon>
        <taxon>Tetraselmis</taxon>
    </lineage>
</organism>
<dbReference type="PROSITE" id="PS51532">
    <property type="entry name" value="PITH"/>
    <property type="match status" value="1"/>
</dbReference>
<dbReference type="GO" id="GO:0005737">
    <property type="term" value="C:cytoplasm"/>
    <property type="evidence" value="ECO:0007669"/>
    <property type="project" value="UniProtKB-ARBA"/>
</dbReference>
<dbReference type="SUPFAM" id="SSF49785">
    <property type="entry name" value="Galactose-binding domain-like"/>
    <property type="match status" value="1"/>
</dbReference>
<dbReference type="InterPro" id="IPR045099">
    <property type="entry name" value="PITH1-like"/>
</dbReference>
<protein>
    <recommendedName>
        <fullName evidence="2">PITH domain-containing protein</fullName>
    </recommendedName>
</protein>
<dbReference type="PANTHER" id="PTHR12175:SF1">
    <property type="entry name" value="PITH DOMAIN-CONTAINING PROTEIN 1"/>
    <property type="match status" value="1"/>
</dbReference>
<proteinExistence type="inferred from homology"/>
<evidence type="ECO:0000313" key="3">
    <source>
        <dbReference type="EMBL" id="CAD9201126.1"/>
    </source>
</evidence>
<dbReference type="AlphaFoldDB" id="A0A7S1SJV3"/>
<sequence length="147" mass="15832">MASGGCCGHDHDCDAEDCAPQWSLYKYIDTSQVSCLNEEVAGSCRGVFKAWHQRTEPTTPPLKSNDDDCELLLHIPFTGDVKLSSICVVGGDDGSAPAKMRACVTLPLPIPSPPPLPIPPLPFVPFLPLPLSLFPPFPSAVRPHLRC</sequence>
<gene>
    <name evidence="3" type="ORF">TCHU04912_LOCUS3359</name>
</gene>